<dbReference type="AlphaFoldDB" id="A0A4C1UHI4"/>
<evidence type="ECO:0000256" key="1">
    <source>
        <dbReference type="SAM" id="MobiDB-lite"/>
    </source>
</evidence>
<protein>
    <submittedName>
        <fullName evidence="2">Uncharacterized protein</fullName>
    </submittedName>
</protein>
<accession>A0A4C1UHI4</accession>
<evidence type="ECO:0000313" key="2">
    <source>
        <dbReference type="EMBL" id="GBP25943.1"/>
    </source>
</evidence>
<organism evidence="2 3">
    <name type="scientific">Eumeta variegata</name>
    <name type="common">Bagworm moth</name>
    <name type="synonym">Eumeta japonica</name>
    <dbReference type="NCBI Taxonomy" id="151549"/>
    <lineage>
        <taxon>Eukaryota</taxon>
        <taxon>Metazoa</taxon>
        <taxon>Ecdysozoa</taxon>
        <taxon>Arthropoda</taxon>
        <taxon>Hexapoda</taxon>
        <taxon>Insecta</taxon>
        <taxon>Pterygota</taxon>
        <taxon>Neoptera</taxon>
        <taxon>Endopterygota</taxon>
        <taxon>Lepidoptera</taxon>
        <taxon>Glossata</taxon>
        <taxon>Ditrysia</taxon>
        <taxon>Tineoidea</taxon>
        <taxon>Psychidae</taxon>
        <taxon>Oiketicinae</taxon>
        <taxon>Eumeta</taxon>
    </lineage>
</organism>
<evidence type="ECO:0000313" key="3">
    <source>
        <dbReference type="Proteomes" id="UP000299102"/>
    </source>
</evidence>
<feature type="compositionally biased region" description="Basic and acidic residues" evidence="1">
    <location>
        <begin position="27"/>
        <end position="38"/>
    </location>
</feature>
<name>A0A4C1UHI4_EUMVA</name>
<gene>
    <name evidence="2" type="ORF">EVAR_84501_1</name>
</gene>
<keyword evidence="3" id="KW-1185">Reference proteome</keyword>
<reference evidence="2 3" key="1">
    <citation type="journal article" date="2019" name="Commun. Biol.">
        <title>The bagworm genome reveals a unique fibroin gene that provides high tensile strength.</title>
        <authorList>
            <person name="Kono N."/>
            <person name="Nakamura H."/>
            <person name="Ohtoshi R."/>
            <person name="Tomita M."/>
            <person name="Numata K."/>
            <person name="Arakawa K."/>
        </authorList>
    </citation>
    <scope>NUCLEOTIDE SEQUENCE [LARGE SCALE GENOMIC DNA]</scope>
</reference>
<sequence>MGIKRHRQAPKGRQRSSALMNRGEMSPYERKPVSEPKAHTRTCSWKRLRKTRGRRLLRFDWFEIDLFKWSLFEGRTRQLQKIV</sequence>
<proteinExistence type="predicted"/>
<feature type="region of interest" description="Disordered" evidence="1">
    <location>
        <begin position="1"/>
        <end position="40"/>
    </location>
</feature>
<dbReference type="Proteomes" id="UP000299102">
    <property type="component" value="Unassembled WGS sequence"/>
</dbReference>
<dbReference type="EMBL" id="BGZK01000174">
    <property type="protein sequence ID" value="GBP25943.1"/>
    <property type="molecule type" value="Genomic_DNA"/>
</dbReference>
<feature type="compositionally biased region" description="Basic residues" evidence="1">
    <location>
        <begin position="1"/>
        <end position="14"/>
    </location>
</feature>
<comment type="caution">
    <text evidence="2">The sequence shown here is derived from an EMBL/GenBank/DDBJ whole genome shotgun (WGS) entry which is preliminary data.</text>
</comment>